<sequence>MLNPGEDRLNYSKKLIPPESYELDFAMGTTFSLDLEALVGVPLALSLSSELDDFSDENPYYMLEALRKSADKFAIFCEGGQIQVPQNANSIFSLMENSVFEVMLPNNKSFHPKVWLIKYVNSEGESLFRLIVLSRNLTFDRSWDVAVNLEGKLTKQKWDKNKPLIDFFNYINTHSNPDKSTKIQSLLNELEYVEFQTDKNYPDFEFMPLGINGYEDKHSNLFDTYHDLLVISPFLTNSMLQKLNDKSLSNPSKTLITRRSELAGIDEELFEEFDIYVLKDLVVEGEGSLSEEQEELEQSQFQDIHAKFYARSKYTWHEFYIGSANLTNSAYYGNVEFLLKLQYRKRGFRIQELIEDIIGEDELESPFEKAVKPDQADETEMDLTEELERKIKELTRVERRASIVEHDDGYELKLTFDSLPEDVTFKIGSINSKKDVPLEHEVSMENLSLLELSQFFRVTAMVEDKEVKRIIKIPIEGLPDDRVKAIFKSIIQDKYTFLKYVAFLLDDEFLLSMIEEMERKRSGKGRWDDAYSDYPVIYENMLKTSSRTPEKLDDIQKVMEYINDNDVIPEEFETLYRTFLKSVKRVKK</sequence>
<comment type="caution">
    <text evidence="1">The sequence shown here is derived from an EMBL/GenBank/DDBJ whole genome shotgun (WGS) entry which is preliminary data.</text>
</comment>
<gene>
    <name evidence="1" type="ORF">ACFSW4_15105</name>
</gene>
<organism evidence="1 2">
    <name type="scientific">Piscibacillus salipiscarius</name>
    <dbReference type="NCBI Taxonomy" id="299480"/>
    <lineage>
        <taxon>Bacteria</taxon>
        <taxon>Bacillati</taxon>
        <taxon>Bacillota</taxon>
        <taxon>Bacilli</taxon>
        <taxon>Bacillales</taxon>
        <taxon>Bacillaceae</taxon>
        <taxon>Piscibacillus</taxon>
    </lineage>
</organism>
<accession>A0ABW5QEQ2</accession>
<dbReference type="Proteomes" id="UP001597452">
    <property type="component" value="Unassembled WGS sequence"/>
</dbReference>
<keyword evidence="2" id="KW-1185">Reference proteome</keyword>
<evidence type="ECO:0008006" key="3">
    <source>
        <dbReference type="Google" id="ProtNLM"/>
    </source>
</evidence>
<reference evidence="2" key="1">
    <citation type="journal article" date="2019" name="Int. J. Syst. Evol. Microbiol.">
        <title>The Global Catalogue of Microorganisms (GCM) 10K type strain sequencing project: providing services to taxonomists for standard genome sequencing and annotation.</title>
        <authorList>
            <consortium name="The Broad Institute Genomics Platform"/>
            <consortium name="The Broad Institute Genome Sequencing Center for Infectious Disease"/>
            <person name="Wu L."/>
            <person name="Ma J."/>
        </authorList>
    </citation>
    <scope>NUCLEOTIDE SEQUENCE [LARGE SCALE GENOMIC DNA]</scope>
    <source>
        <strain evidence="2">TISTR 1571</strain>
    </source>
</reference>
<proteinExistence type="predicted"/>
<dbReference type="EMBL" id="JBHUMZ010000052">
    <property type="protein sequence ID" value="MFD2640195.1"/>
    <property type="molecule type" value="Genomic_DNA"/>
</dbReference>
<dbReference type="RefSeq" id="WP_377330294.1">
    <property type="nucleotide sequence ID" value="NZ_JBHUMZ010000052.1"/>
</dbReference>
<evidence type="ECO:0000313" key="2">
    <source>
        <dbReference type="Proteomes" id="UP001597452"/>
    </source>
</evidence>
<name>A0ABW5QEQ2_9BACI</name>
<evidence type="ECO:0000313" key="1">
    <source>
        <dbReference type="EMBL" id="MFD2640195.1"/>
    </source>
</evidence>
<protein>
    <recommendedName>
        <fullName evidence="3">PLD phosphodiesterase domain-containing protein</fullName>
    </recommendedName>
</protein>
<dbReference type="Gene3D" id="3.30.870.10">
    <property type="entry name" value="Endonuclease Chain A"/>
    <property type="match status" value="1"/>
</dbReference>